<proteinExistence type="predicted"/>
<protein>
    <submittedName>
        <fullName evidence="1">Uncharacterized protein</fullName>
    </submittedName>
</protein>
<comment type="caution">
    <text evidence="1">The sequence shown here is derived from an EMBL/GenBank/DDBJ whole genome shotgun (WGS) entry which is preliminary data.</text>
</comment>
<gene>
    <name evidence="1" type="ORF">PIB30_065878</name>
</gene>
<sequence length="103" mass="12004">MTFQGYQQRTSTCWHRFLHVSTIVVHVMHSRHGYNVLTNEVANVSNKTNGRWHFGISKWSGALLGDLAGLYRADTLIPARHRLFMRRVPYPWRFSKSQIKCSS</sequence>
<dbReference type="Proteomes" id="UP001341840">
    <property type="component" value="Unassembled WGS sequence"/>
</dbReference>
<evidence type="ECO:0000313" key="2">
    <source>
        <dbReference type="Proteomes" id="UP001341840"/>
    </source>
</evidence>
<organism evidence="1 2">
    <name type="scientific">Stylosanthes scabra</name>
    <dbReference type="NCBI Taxonomy" id="79078"/>
    <lineage>
        <taxon>Eukaryota</taxon>
        <taxon>Viridiplantae</taxon>
        <taxon>Streptophyta</taxon>
        <taxon>Embryophyta</taxon>
        <taxon>Tracheophyta</taxon>
        <taxon>Spermatophyta</taxon>
        <taxon>Magnoliopsida</taxon>
        <taxon>eudicotyledons</taxon>
        <taxon>Gunneridae</taxon>
        <taxon>Pentapetalae</taxon>
        <taxon>rosids</taxon>
        <taxon>fabids</taxon>
        <taxon>Fabales</taxon>
        <taxon>Fabaceae</taxon>
        <taxon>Papilionoideae</taxon>
        <taxon>50 kb inversion clade</taxon>
        <taxon>dalbergioids sensu lato</taxon>
        <taxon>Dalbergieae</taxon>
        <taxon>Pterocarpus clade</taxon>
        <taxon>Stylosanthes</taxon>
    </lineage>
</organism>
<dbReference type="EMBL" id="JASCZI010121492">
    <property type="protein sequence ID" value="MED6161958.1"/>
    <property type="molecule type" value="Genomic_DNA"/>
</dbReference>
<evidence type="ECO:0000313" key="1">
    <source>
        <dbReference type="EMBL" id="MED6161958.1"/>
    </source>
</evidence>
<name>A0ABU6UQT0_9FABA</name>
<accession>A0ABU6UQT0</accession>
<keyword evidence="2" id="KW-1185">Reference proteome</keyword>
<reference evidence="1 2" key="1">
    <citation type="journal article" date="2023" name="Plants (Basel)">
        <title>Bridging the Gap: Combining Genomics and Transcriptomics Approaches to Understand Stylosanthes scabra, an Orphan Legume from the Brazilian Caatinga.</title>
        <authorList>
            <person name="Ferreira-Neto J.R.C."/>
            <person name="da Silva M.D."/>
            <person name="Binneck E."/>
            <person name="de Melo N.F."/>
            <person name="da Silva R.H."/>
            <person name="de Melo A.L.T.M."/>
            <person name="Pandolfi V."/>
            <person name="Bustamante F.O."/>
            <person name="Brasileiro-Vidal A.C."/>
            <person name="Benko-Iseppon A.M."/>
        </authorList>
    </citation>
    <scope>NUCLEOTIDE SEQUENCE [LARGE SCALE GENOMIC DNA]</scope>
    <source>
        <tissue evidence="1">Leaves</tissue>
    </source>
</reference>